<gene>
    <name evidence="1" type="ORF">VB854_20625</name>
</gene>
<reference evidence="1 2" key="1">
    <citation type="submission" date="2023-12" db="EMBL/GenBank/DDBJ databases">
        <title>Baltic Sea Cyanobacteria.</title>
        <authorList>
            <person name="Delbaje E."/>
            <person name="Fewer D.P."/>
            <person name="Shishido T.K."/>
        </authorList>
    </citation>
    <scope>NUCLEOTIDE SEQUENCE [LARGE SCALE GENOMIC DNA]</scope>
    <source>
        <strain evidence="1 2">CCNP 1315</strain>
    </source>
</reference>
<name>A0ABU5U2C7_9CYAN</name>
<dbReference type="EMBL" id="JAYGHT010000132">
    <property type="protein sequence ID" value="MEA5521348.1"/>
    <property type="molecule type" value="Genomic_DNA"/>
</dbReference>
<dbReference type="InterPro" id="IPR011050">
    <property type="entry name" value="Pectin_lyase_fold/virulence"/>
</dbReference>
<organism evidence="1 2">
    <name type="scientific">Limnoraphis robusta CCNP1315</name>
    <dbReference type="NCBI Taxonomy" id="3110306"/>
    <lineage>
        <taxon>Bacteria</taxon>
        <taxon>Bacillati</taxon>
        <taxon>Cyanobacteriota</taxon>
        <taxon>Cyanophyceae</taxon>
        <taxon>Oscillatoriophycideae</taxon>
        <taxon>Oscillatoriales</taxon>
        <taxon>Sirenicapillariaceae</taxon>
        <taxon>Limnoraphis</taxon>
    </lineage>
</organism>
<sequence length="160" mass="16793">MGNGGNLNIRANDIELTGISANTQSPSGLFTLVERRAEGDGGNISLDTRRLVVQNGAQIGLETTSMGNAGELNIQADEIKLIGVSEIREVSEDEFARTPSTIFAVVVDTSGTGNGGDLIVNARTIELVGTSRDGQIVSGFIGSAQRNSSFLEPNFVLNKP</sequence>
<comment type="caution">
    <text evidence="1">The sequence shown here is derived from an EMBL/GenBank/DDBJ whole genome shotgun (WGS) entry which is preliminary data.</text>
</comment>
<dbReference type="Proteomes" id="UP001301728">
    <property type="component" value="Unassembled WGS sequence"/>
</dbReference>
<protein>
    <submittedName>
        <fullName evidence="1">Uncharacterized protein</fullName>
    </submittedName>
</protein>
<dbReference type="InterPro" id="IPR012334">
    <property type="entry name" value="Pectin_lyas_fold"/>
</dbReference>
<evidence type="ECO:0000313" key="1">
    <source>
        <dbReference type="EMBL" id="MEA5521348.1"/>
    </source>
</evidence>
<dbReference type="SUPFAM" id="SSF51126">
    <property type="entry name" value="Pectin lyase-like"/>
    <property type="match status" value="1"/>
</dbReference>
<dbReference type="Gene3D" id="2.160.20.10">
    <property type="entry name" value="Single-stranded right-handed beta-helix, Pectin lyase-like"/>
    <property type="match status" value="1"/>
</dbReference>
<keyword evidence="2" id="KW-1185">Reference proteome</keyword>
<dbReference type="RefSeq" id="WP_323275481.1">
    <property type="nucleotide sequence ID" value="NZ_JAYGHT010000132.1"/>
</dbReference>
<proteinExistence type="predicted"/>
<accession>A0ABU5U2C7</accession>
<evidence type="ECO:0000313" key="2">
    <source>
        <dbReference type="Proteomes" id="UP001301728"/>
    </source>
</evidence>